<gene>
    <name evidence="3" type="primary">LOC104606690</name>
</gene>
<evidence type="ECO:0000313" key="3">
    <source>
        <dbReference type="RefSeq" id="XP_010270319.1"/>
    </source>
</evidence>
<proteinExistence type="predicted"/>
<dbReference type="GO" id="GO:0008757">
    <property type="term" value="F:S-adenosylmethionine-dependent methyltransferase activity"/>
    <property type="evidence" value="ECO:0007669"/>
    <property type="project" value="InterPro"/>
</dbReference>
<dbReference type="PANTHER" id="PTHR44575">
    <property type="entry name" value="OS01G0589200 PROTEIN"/>
    <property type="match status" value="1"/>
</dbReference>
<dbReference type="SUPFAM" id="SSF53335">
    <property type="entry name" value="S-adenosyl-L-methionine-dependent methyltransferases"/>
    <property type="match status" value="2"/>
</dbReference>
<dbReference type="InterPro" id="IPR029063">
    <property type="entry name" value="SAM-dependent_MTases_sf"/>
</dbReference>
<evidence type="ECO:0000259" key="1">
    <source>
        <dbReference type="Pfam" id="PF08241"/>
    </source>
</evidence>
<dbReference type="Gene3D" id="3.40.50.150">
    <property type="entry name" value="Vaccinia Virus protein VP39"/>
    <property type="match status" value="2"/>
</dbReference>
<dbReference type="OrthoDB" id="10027013at2759"/>
<keyword evidence="3" id="KW-0489">Methyltransferase</keyword>
<name>A0A1U8ARH6_NELNU</name>
<dbReference type="FunCoup" id="A0A1U8ARH6">
    <property type="interactions" value="271"/>
</dbReference>
<accession>A0A1U8ARH6</accession>
<reference evidence="3" key="1">
    <citation type="submission" date="2025-08" db="UniProtKB">
        <authorList>
            <consortium name="RefSeq"/>
        </authorList>
    </citation>
    <scope>IDENTIFICATION</scope>
</reference>
<keyword evidence="2" id="KW-1185">Reference proteome</keyword>
<dbReference type="Proteomes" id="UP000189703">
    <property type="component" value="Unplaced"/>
</dbReference>
<dbReference type="KEGG" id="nnu:104606690"/>
<dbReference type="OMA" id="TRAWHED"/>
<evidence type="ECO:0000313" key="2">
    <source>
        <dbReference type="Proteomes" id="UP000189703"/>
    </source>
</evidence>
<dbReference type="AlphaFoldDB" id="A0A1U8ARH6"/>
<dbReference type="Pfam" id="PF08241">
    <property type="entry name" value="Methyltransf_11"/>
    <property type="match status" value="1"/>
</dbReference>
<protein>
    <submittedName>
        <fullName evidence="3">Methyltransferase DDB_G0268948</fullName>
    </submittedName>
</protein>
<dbReference type="STRING" id="4432.A0A1U8ARH6"/>
<dbReference type="RefSeq" id="XP_010270319.1">
    <property type="nucleotide sequence ID" value="XM_010272017.2"/>
</dbReference>
<dbReference type="GeneID" id="104606690"/>
<organism evidence="2 3">
    <name type="scientific">Nelumbo nucifera</name>
    <name type="common">Sacred lotus</name>
    <dbReference type="NCBI Taxonomy" id="4432"/>
    <lineage>
        <taxon>Eukaryota</taxon>
        <taxon>Viridiplantae</taxon>
        <taxon>Streptophyta</taxon>
        <taxon>Embryophyta</taxon>
        <taxon>Tracheophyta</taxon>
        <taxon>Spermatophyta</taxon>
        <taxon>Magnoliopsida</taxon>
        <taxon>Proteales</taxon>
        <taxon>Nelumbonaceae</taxon>
        <taxon>Nelumbo</taxon>
    </lineage>
</organism>
<dbReference type="InterPro" id="IPR013216">
    <property type="entry name" value="Methyltransf_11"/>
</dbReference>
<sequence length="444" mass="49718">MAGLFDRQADVYVDARPTYPSEWYSMLAAVTPRRTLAWDVGTGNGQAALGVAEHYEQVIGTDVSEAQLKRAMPHPRVRYVHTPPSISDEEIISVVGGENSVDLVTVAQAVHWFDLPNFYSLVARLLRKPGGVLAIWGYNDCTVNPEFDLVFKRFHDTTLDFWDPRIQHIFDGYSTLSFPFESVGLGSEGKPLMLDMPIETSFDGFIGMVRSWSMVATTKERGVDLLSEEVVKELEIAWGGSELIQTVIYKAFMLAGKVKMVRYLHTPLSISDDELISSLGEENSVDLITVAQAVHWFDLPNFYSLVTRLLKKPGGIVAVWGYNEFAVSPIFDPVLKRFRDTTMQFWDPHIGYVFDDYSTLPSPFESIGLGTEGKPLMLDMQKETSFEGFLGLLRSWSAVTTAKERGIDLLSQGVVKELESSWGGPKLIRTVIYKSFMLAGKVRL</sequence>
<keyword evidence="3" id="KW-0808">Transferase</keyword>
<dbReference type="CDD" id="cd02440">
    <property type="entry name" value="AdoMet_MTases"/>
    <property type="match status" value="1"/>
</dbReference>
<dbReference type="eggNOG" id="KOG3010">
    <property type="taxonomic scope" value="Eukaryota"/>
</dbReference>
<dbReference type="PANTHER" id="PTHR44575:SF2">
    <property type="entry name" value="OS01G0589200 PROTEIN"/>
    <property type="match status" value="1"/>
</dbReference>
<dbReference type="InParanoid" id="A0A1U8ARH6"/>
<feature type="domain" description="Methyltransferase type 11" evidence="1">
    <location>
        <begin position="39"/>
        <end position="134"/>
    </location>
</feature>
<dbReference type="GO" id="GO:0032259">
    <property type="term" value="P:methylation"/>
    <property type="evidence" value="ECO:0007669"/>
    <property type="project" value="UniProtKB-KW"/>
</dbReference>